<dbReference type="Pfam" id="PF00332">
    <property type="entry name" value="Glyco_hydro_17"/>
    <property type="match status" value="1"/>
</dbReference>
<evidence type="ECO:0000256" key="8">
    <source>
        <dbReference type="SAM" id="MobiDB-lite"/>
    </source>
</evidence>
<comment type="catalytic activity">
    <reaction evidence="1">
        <text>Hydrolysis of (1-&gt;3)-beta-D-glucosidic linkages in (1-&gt;3)-beta-D-glucans.</text>
        <dbReference type="EC" id="3.2.1.39"/>
    </reaction>
</comment>
<evidence type="ECO:0000256" key="6">
    <source>
        <dbReference type="ARBA" id="ARBA00023295"/>
    </source>
</evidence>
<proteinExistence type="inferred from homology"/>
<dbReference type="EMBL" id="JBFOLJ010000001">
    <property type="protein sequence ID" value="KAL2557360.1"/>
    <property type="molecule type" value="Genomic_DNA"/>
</dbReference>
<dbReference type="InterPro" id="IPR017853">
    <property type="entry name" value="GH"/>
</dbReference>
<evidence type="ECO:0000313" key="10">
    <source>
        <dbReference type="EMBL" id="KAL2557360.1"/>
    </source>
</evidence>
<dbReference type="Proteomes" id="UP001604277">
    <property type="component" value="Unassembled WGS sequence"/>
</dbReference>
<protein>
    <recommendedName>
        <fullName evidence="3">glucan endo-1,3-beta-D-glucosidase</fullName>
        <ecNumber evidence="3">3.2.1.39</ecNumber>
    </recommendedName>
</protein>
<organism evidence="10 11">
    <name type="scientific">Forsythia ovata</name>
    <dbReference type="NCBI Taxonomy" id="205694"/>
    <lineage>
        <taxon>Eukaryota</taxon>
        <taxon>Viridiplantae</taxon>
        <taxon>Streptophyta</taxon>
        <taxon>Embryophyta</taxon>
        <taxon>Tracheophyta</taxon>
        <taxon>Spermatophyta</taxon>
        <taxon>Magnoliopsida</taxon>
        <taxon>eudicotyledons</taxon>
        <taxon>Gunneridae</taxon>
        <taxon>Pentapetalae</taxon>
        <taxon>asterids</taxon>
        <taxon>lamiids</taxon>
        <taxon>Lamiales</taxon>
        <taxon>Oleaceae</taxon>
        <taxon>Forsythieae</taxon>
        <taxon>Forsythia</taxon>
    </lineage>
</organism>
<reference evidence="11" key="1">
    <citation type="submission" date="2024-07" db="EMBL/GenBank/DDBJ databases">
        <title>Two chromosome-level genome assemblies of Korean endemic species Abeliophyllum distichum and Forsythia ovata (Oleaceae).</title>
        <authorList>
            <person name="Jang H."/>
        </authorList>
    </citation>
    <scope>NUCLEOTIDE SEQUENCE [LARGE SCALE GENOMIC DNA]</scope>
</reference>
<dbReference type="InterPro" id="IPR000490">
    <property type="entry name" value="Glyco_hydro_17"/>
</dbReference>
<keyword evidence="6" id="KW-0326">Glycosidase</keyword>
<evidence type="ECO:0000313" key="11">
    <source>
        <dbReference type="Proteomes" id="UP001604277"/>
    </source>
</evidence>
<feature type="signal peptide" evidence="9">
    <location>
        <begin position="1"/>
        <end position="25"/>
    </location>
</feature>
<name>A0ABD1X9W9_9LAMI</name>
<evidence type="ECO:0000256" key="3">
    <source>
        <dbReference type="ARBA" id="ARBA00012780"/>
    </source>
</evidence>
<comment type="similarity">
    <text evidence="2 7">Belongs to the glycosyl hydrolase 17 family.</text>
</comment>
<feature type="chain" id="PRO_5044872409" description="glucan endo-1,3-beta-D-glucosidase" evidence="9">
    <location>
        <begin position="26"/>
        <end position="441"/>
    </location>
</feature>
<sequence length="441" mass="48819">MAMATLFRALLLLFILSDSFRRICSLGVGINYGQIANNLPTPSHVAYLLRSLNISRVKLYDADPNVLTAFANSDVEFVIGLGNEYLEKMTDPVKAQTWIQQHVQPYISQTKITCITVGNEVLTGNDVRLMSYLFPAMQTVYGALSNLGLSKVVYVTTAHSTGILSNSFPPSAGTFRQDLAEYIQRIVNFHSQTNSPFLINAYPFFAYKDNPGQVPLEYVLFQPNQGTLDPITNLKYDNMLYAQIDAVYYAIKAMGHTDVQVQISETGWPSKGDPNEVGATPQNAKLYNSNLLSRLQQNEGTPAKPSVPVDIYVFALFNENLKPGPASERNYGLYYPDGTPVYNIGLQGFLPRMDYSASWKNSEPSGIACLNSWDDISQSSAPPALHFTSSDDASEEFDKEDTLTLIKPSLLTTKDVKSPSELRSVKSDNGLSHDPEENKTE</sequence>
<keyword evidence="4 9" id="KW-0732">Signal</keyword>
<feature type="region of interest" description="Disordered" evidence="8">
    <location>
        <begin position="416"/>
        <end position="441"/>
    </location>
</feature>
<dbReference type="GO" id="GO:0042973">
    <property type="term" value="F:glucan endo-1,3-beta-D-glucosidase activity"/>
    <property type="evidence" value="ECO:0007669"/>
    <property type="project" value="UniProtKB-EC"/>
</dbReference>
<evidence type="ECO:0000256" key="5">
    <source>
        <dbReference type="ARBA" id="ARBA00022801"/>
    </source>
</evidence>
<dbReference type="Gene3D" id="3.20.20.80">
    <property type="entry name" value="Glycosidases"/>
    <property type="match status" value="1"/>
</dbReference>
<dbReference type="SUPFAM" id="SSF51445">
    <property type="entry name" value="(Trans)glycosidases"/>
    <property type="match status" value="1"/>
</dbReference>
<evidence type="ECO:0000256" key="1">
    <source>
        <dbReference type="ARBA" id="ARBA00000382"/>
    </source>
</evidence>
<dbReference type="EC" id="3.2.1.39" evidence="3"/>
<evidence type="ECO:0000256" key="7">
    <source>
        <dbReference type="RuleBase" id="RU004335"/>
    </source>
</evidence>
<keyword evidence="11" id="KW-1185">Reference proteome</keyword>
<dbReference type="PANTHER" id="PTHR32227">
    <property type="entry name" value="GLUCAN ENDO-1,3-BETA-GLUCOSIDASE BG1-RELATED-RELATED"/>
    <property type="match status" value="1"/>
</dbReference>
<dbReference type="FunFam" id="3.20.20.80:FF:000005">
    <property type="entry name" value="Glucan endo-1,3-beta-glucosidase 14"/>
    <property type="match status" value="1"/>
</dbReference>
<dbReference type="InterPro" id="IPR044965">
    <property type="entry name" value="Glyco_hydro_17_plant"/>
</dbReference>
<evidence type="ECO:0000256" key="2">
    <source>
        <dbReference type="ARBA" id="ARBA00008773"/>
    </source>
</evidence>
<keyword evidence="5" id="KW-0378">Hydrolase</keyword>
<dbReference type="AlphaFoldDB" id="A0ABD1X9W9"/>
<accession>A0ABD1X9W9</accession>
<gene>
    <name evidence="10" type="ORF">Fot_02099</name>
</gene>
<evidence type="ECO:0000256" key="4">
    <source>
        <dbReference type="ARBA" id="ARBA00022729"/>
    </source>
</evidence>
<comment type="caution">
    <text evidence="10">The sequence shown here is derived from an EMBL/GenBank/DDBJ whole genome shotgun (WGS) entry which is preliminary data.</text>
</comment>
<evidence type="ECO:0000256" key="9">
    <source>
        <dbReference type="SAM" id="SignalP"/>
    </source>
</evidence>